<evidence type="ECO:0000256" key="8">
    <source>
        <dbReference type="ARBA" id="ARBA00047469"/>
    </source>
</evidence>
<dbReference type="Gene3D" id="3.40.50.620">
    <property type="entry name" value="HUPs"/>
    <property type="match status" value="2"/>
</dbReference>
<feature type="compositionally biased region" description="Polar residues" evidence="10">
    <location>
        <begin position="665"/>
        <end position="674"/>
    </location>
</feature>
<evidence type="ECO:0000256" key="7">
    <source>
        <dbReference type="ARBA" id="ARBA00023146"/>
    </source>
</evidence>
<comment type="subcellular location">
    <subcellularLocation>
        <location evidence="9">Cytoplasm</location>
    </subcellularLocation>
</comment>
<evidence type="ECO:0000256" key="10">
    <source>
        <dbReference type="SAM" id="MobiDB-lite"/>
    </source>
</evidence>
<organism evidence="14 15">
    <name type="scientific">Candidatus Segetimicrobium genomatis</name>
    <dbReference type="NCBI Taxonomy" id="2569760"/>
    <lineage>
        <taxon>Bacteria</taxon>
        <taxon>Bacillati</taxon>
        <taxon>Candidatus Sysuimicrobiota</taxon>
        <taxon>Candidatus Sysuimicrobiia</taxon>
        <taxon>Candidatus Sysuimicrobiales</taxon>
        <taxon>Candidatus Segetimicrobiaceae</taxon>
        <taxon>Candidatus Segetimicrobium</taxon>
    </lineage>
</organism>
<dbReference type="InterPro" id="IPR002300">
    <property type="entry name" value="aa-tRNA-synth_Ia"/>
</dbReference>
<keyword evidence="4 9" id="KW-0547">Nucleotide-binding</keyword>
<reference evidence="14 15" key="1">
    <citation type="journal article" date="2019" name="Nat. Microbiol.">
        <title>Mediterranean grassland soil C-N compound turnover is dependent on rainfall and depth, and is mediated by genomically divergent microorganisms.</title>
        <authorList>
            <person name="Diamond S."/>
            <person name="Andeer P.F."/>
            <person name="Li Z."/>
            <person name="Crits-Christoph A."/>
            <person name="Burstein D."/>
            <person name="Anantharaman K."/>
            <person name="Lane K.R."/>
            <person name="Thomas B.C."/>
            <person name="Pan C."/>
            <person name="Northen T.R."/>
            <person name="Banfield J.F."/>
        </authorList>
    </citation>
    <scope>NUCLEOTIDE SEQUENCE [LARGE SCALE GENOMIC DNA]</scope>
    <source>
        <strain evidence="14">NP_8</strain>
    </source>
</reference>
<feature type="short sequence motif" description="'HIGH' region" evidence="9">
    <location>
        <begin position="41"/>
        <end position="51"/>
    </location>
</feature>
<dbReference type="EMBL" id="VBAP01000006">
    <property type="protein sequence ID" value="TMI77146.1"/>
    <property type="molecule type" value="Genomic_DNA"/>
</dbReference>
<gene>
    <name evidence="9" type="primary">leuS</name>
    <name evidence="14" type="ORF">E6H05_01190</name>
</gene>
<dbReference type="Gene3D" id="3.10.20.590">
    <property type="match status" value="1"/>
</dbReference>
<dbReference type="FunFam" id="3.40.50.620:FF:000056">
    <property type="entry name" value="Leucine--tRNA ligase"/>
    <property type="match status" value="1"/>
</dbReference>
<accession>A0A537J286</accession>
<feature type="region of interest" description="Disordered" evidence="10">
    <location>
        <begin position="641"/>
        <end position="689"/>
    </location>
</feature>
<dbReference type="InterPro" id="IPR009080">
    <property type="entry name" value="tRNAsynth_Ia_anticodon-bd"/>
</dbReference>
<evidence type="ECO:0000256" key="5">
    <source>
        <dbReference type="ARBA" id="ARBA00022840"/>
    </source>
</evidence>
<comment type="caution">
    <text evidence="14">The sequence shown here is derived from an EMBL/GenBank/DDBJ whole genome shotgun (WGS) entry which is preliminary data.</text>
</comment>
<keyword evidence="3 9" id="KW-0436">Ligase</keyword>
<dbReference type="CDD" id="cd00812">
    <property type="entry name" value="LeuRS_core"/>
    <property type="match status" value="1"/>
</dbReference>
<dbReference type="GO" id="GO:0002161">
    <property type="term" value="F:aminoacyl-tRNA deacylase activity"/>
    <property type="evidence" value="ECO:0007669"/>
    <property type="project" value="InterPro"/>
</dbReference>
<evidence type="ECO:0000256" key="3">
    <source>
        <dbReference type="ARBA" id="ARBA00022598"/>
    </source>
</evidence>
<dbReference type="SUPFAM" id="SSF52374">
    <property type="entry name" value="Nucleotidylyl transferase"/>
    <property type="match status" value="1"/>
</dbReference>
<dbReference type="EC" id="6.1.1.4" evidence="9"/>
<feature type="domain" description="Aminoacyl-tRNA synthetase class Ia" evidence="11">
    <location>
        <begin position="419"/>
        <end position="608"/>
    </location>
</feature>
<evidence type="ECO:0000256" key="2">
    <source>
        <dbReference type="ARBA" id="ARBA00022490"/>
    </source>
</evidence>
<comment type="similarity">
    <text evidence="1 9">Belongs to the class-I aminoacyl-tRNA synthetase family.</text>
</comment>
<dbReference type="InterPro" id="IPR013155">
    <property type="entry name" value="M/V/L/I-tRNA-synth_anticd-bd"/>
</dbReference>
<evidence type="ECO:0000259" key="12">
    <source>
        <dbReference type="Pfam" id="PF08264"/>
    </source>
</evidence>
<proteinExistence type="inferred from homology"/>
<dbReference type="InterPro" id="IPR025709">
    <property type="entry name" value="Leu_tRNA-synth_edit"/>
</dbReference>
<evidence type="ECO:0000259" key="11">
    <source>
        <dbReference type="Pfam" id="PF00133"/>
    </source>
</evidence>
<dbReference type="Pfam" id="PF00133">
    <property type="entry name" value="tRNA-synt_1"/>
    <property type="match status" value="2"/>
</dbReference>
<keyword evidence="5 9" id="KW-0067">ATP-binding</keyword>
<evidence type="ECO:0000256" key="9">
    <source>
        <dbReference type="HAMAP-Rule" id="MF_00049"/>
    </source>
</evidence>
<feature type="domain" description="Aminoacyl-tRNA synthetase class Ia" evidence="11">
    <location>
        <begin position="13"/>
        <end position="206"/>
    </location>
</feature>
<name>A0A537J286_9BACT</name>
<dbReference type="PANTHER" id="PTHR43740">
    <property type="entry name" value="LEUCYL-TRNA SYNTHETASE"/>
    <property type="match status" value="1"/>
</dbReference>
<dbReference type="SUPFAM" id="SSF47323">
    <property type="entry name" value="Anticodon-binding domain of a subclass of class I aminoacyl-tRNA synthetases"/>
    <property type="match status" value="1"/>
</dbReference>
<feature type="binding site" evidence="9">
    <location>
        <position position="583"/>
    </location>
    <ligand>
        <name>ATP</name>
        <dbReference type="ChEBI" id="CHEBI:30616"/>
    </ligand>
</feature>
<evidence type="ECO:0000313" key="14">
    <source>
        <dbReference type="EMBL" id="TMI77146.1"/>
    </source>
</evidence>
<dbReference type="NCBIfam" id="TIGR00396">
    <property type="entry name" value="leuS_bact"/>
    <property type="match status" value="1"/>
</dbReference>
<dbReference type="GO" id="GO:0006429">
    <property type="term" value="P:leucyl-tRNA aminoacylation"/>
    <property type="evidence" value="ECO:0007669"/>
    <property type="project" value="UniProtKB-UniRule"/>
</dbReference>
<keyword evidence="6 9" id="KW-0648">Protein biosynthesis</keyword>
<dbReference type="Gene3D" id="1.10.730.10">
    <property type="entry name" value="Isoleucyl-tRNA Synthetase, Domain 1"/>
    <property type="match status" value="1"/>
</dbReference>
<dbReference type="PANTHER" id="PTHR43740:SF2">
    <property type="entry name" value="LEUCINE--TRNA LIGASE, MITOCHONDRIAL"/>
    <property type="match status" value="1"/>
</dbReference>
<dbReference type="HAMAP" id="MF_00049_B">
    <property type="entry name" value="Leu_tRNA_synth_B"/>
    <property type="match status" value="1"/>
</dbReference>
<dbReference type="InterPro" id="IPR009008">
    <property type="entry name" value="Val/Leu/Ile-tRNA-synth_edit"/>
</dbReference>
<comment type="catalytic activity">
    <reaction evidence="8 9">
        <text>tRNA(Leu) + L-leucine + ATP = L-leucyl-tRNA(Leu) + AMP + diphosphate</text>
        <dbReference type="Rhea" id="RHEA:11688"/>
        <dbReference type="Rhea" id="RHEA-COMP:9613"/>
        <dbReference type="Rhea" id="RHEA-COMP:9622"/>
        <dbReference type="ChEBI" id="CHEBI:30616"/>
        <dbReference type="ChEBI" id="CHEBI:33019"/>
        <dbReference type="ChEBI" id="CHEBI:57427"/>
        <dbReference type="ChEBI" id="CHEBI:78442"/>
        <dbReference type="ChEBI" id="CHEBI:78494"/>
        <dbReference type="ChEBI" id="CHEBI:456215"/>
        <dbReference type="EC" id="6.1.1.4"/>
    </reaction>
</comment>
<feature type="domain" description="Leucyl-tRNA synthetase editing" evidence="13">
    <location>
        <begin position="220"/>
        <end position="405"/>
    </location>
</feature>
<dbReference type="PRINTS" id="PR00985">
    <property type="entry name" value="TRNASYNTHLEU"/>
</dbReference>
<evidence type="ECO:0000256" key="1">
    <source>
        <dbReference type="ARBA" id="ARBA00005594"/>
    </source>
</evidence>
<dbReference type="GO" id="GO:0005829">
    <property type="term" value="C:cytosol"/>
    <property type="evidence" value="ECO:0007669"/>
    <property type="project" value="TreeGrafter"/>
</dbReference>
<dbReference type="Pfam" id="PF13603">
    <property type="entry name" value="tRNA-synt_1_2"/>
    <property type="match status" value="1"/>
</dbReference>
<keyword evidence="2 9" id="KW-0963">Cytoplasm</keyword>
<evidence type="ECO:0000259" key="13">
    <source>
        <dbReference type="Pfam" id="PF13603"/>
    </source>
</evidence>
<feature type="domain" description="Methionyl/Valyl/Leucyl/Isoleucyl-tRNA synthetase anticodon-binding" evidence="12">
    <location>
        <begin position="688"/>
        <end position="808"/>
    </location>
</feature>
<evidence type="ECO:0000313" key="15">
    <source>
        <dbReference type="Proteomes" id="UP000318834"/>
    </source>
</evidence>
<feature type="short sequence motif" description="'KMSKS' region" evidence="9">
    <location>
        <begin position="580"/>
        <end position="584"/>
    </location>
</feature>
<dbReference type="AlphaFoldDB" id="A0A537J286"/>
<keyword evidence="7 9" id="KW-0030">Aminoacyl-tRNA synthetase</keyword>
<protein>
    <recommendedName>
        <fullName evidence="9">Leucine--tRNA ligase</fullName>
        <ecNumber evidence="9">6.1.1.4</ecNumber>
    </recommendedName>
    <alternativeName>
        <fullName evidence="9">Leucyl-tRNA synthetase</fullName>
        <shortName evidence="9">LeuRS</shortName>
    </alternativeName>
</protein>
<dbReference type="GO" id="GO:0005524">
    <property type="term" value="F:ATP binding"/>
    <property type="evidence" value="ECO:0007669"/>
    <property type="project" value="UniProtKB-UniRule"/>
</dbReference>
<dbReference type="Proteomes" id="UP000318834">
    <property type="component" value="Unassembled WGS sequence"/>
</dbReference>
<dbReference type="FunFam" id="3.40.50.620:FF:000003">
    <property type="entry name" value="Leucine--tRNA ligase"/>
    <property type="match status" value="1"/>
</dbReference>
<dbReference type="CDD" id="cd07958">
    <property type="entry name" value="Anticodon_Ia_Leu_BEm"/>
    <property type="match status" value="1"/>
</dbReference>
<dbReference type="InterPro" id="IPR014729">
    <property type="entry name" value="Rossmann-like_a/b/a_fold"/>
</dbReference>
<dbReference type="SUPFAM" id="SSF50677">
    <property type="entry name" value="ValRS/IleRS/LeuRS editing domain"/>
    <property type="match status" value="1"/>
</dbReference>
<evidence type="ECO:0000256" key="4">
    <source>
        <dbReference type="ARBA" id="ARBA00022741"/>
    </source>
</evidence>
<dbReference type="GO" id="GO:0004823">
    <property type="term" value="F:leucine-tRNA ligase activity"/>
    <property type="evidence" value="ECO:0007669"/>
    <property type="project" value="UniProtKB-UniRule"/>
</dbReference>
<sequence>MKRYDAVTLEAKWQTRWEKDRLHETRDFDPRPKFYFLTMYPYPSGDLHIGHWYAMAPSDAAARWRRMQGNNVLFPIGFDAFGLPAENAAIQHGIHPYKWTMDNIARMRGQLRSMGAMWEWSREVVTCDPEYYIWNQWFFLKMYDRGLAYRALAPVDWCPKDHTTLAREQVVGEERVCERCGTPVIKKNLEQWFLKITAYADELLDFSGIEWPDRVRTLQENWIGKSIGVEFELKVQGHPGASFRVFTTRPDTVHGMTFAVLAPEHPLVDQLTTPDRRAEVEAYKYKAARQSDIERLSTEKERDGVAIGAFAINPMNGERAPIFIADYVLLTYGTGAIQGVPAHDARDFDFARKYQLPIPVVVAPPGWDGRPLAEAYLGEGTMVNSGPFTGLPSREGWERIADYMEERGIGQRKANYRLHDWLISRQRYWGTPIPIIYCSHCGTVPVPESDLPVRLPEDAEFLPTGESPLKLHEGFRRTRCPQCGGQAERETDTMDTFIDSSWYQYRYLSPHDMRRPFDPEAGRYWLPVDQYTGGVEHAVMHLLYTRFWTKVMRDLGMVGFGEPMLRLFNQGVILGEDGEKMSKSRGNVVNPDAYVNSVGADTVRAYLMFIGPWEGGGPWNSRGIEGVHRFLQRVWNLVNETNGNPRARSAGSGRSAGTGERGNAAMQTAPTRGSRSPAPAIPRSRDSRELTHWTHKTIKKVTEDLEGFHFNTAIAALMEFVNYMYKMRDEQAGTTAWREAIRSLVLLLAPMTPHIAEELWASMGESYSIHQQRWPSYNATLARAELVTLVLQVDGKVRDRIQVPSGLTDAKAKEMALDNEKVRRFMDGRQVADIVVVPGRLVNVVTK</sequence>
<dbReference type="InterPro" id="IPR002302">
    <property type="entry name" value="Leu-tRNA-ligase"/>
</dbReference>
<dbReference type="FunFam" id="1.10.730.10:FF:000002">
    <property type="entry name" value="Leucine--tRNA ligase"/>
    <property type="match status" value="2"/>
</dbReference>
<evidence type="ECO:0000256" key="6">
    <source>
        <dbReference type="ARBA" id="ARBA00022917"/>
    </source>
</evidence>
<dbReference type="Pfam" id="PF08264">
    <property type="entry name" value="Anticodon_1"/>
    <property type="match status" value="1"/>
</dbReference>